<comment type="caution">
    <text evidence="1">The sequence shown here is derived from an EMBL/GenBank/DDBJ whole genome shotgun (WGS) entry which is preliminary data.</text>
</comment>
<organism evidence="1">
    <name type="scientific">marine sediment metagenome</name>
    <dbReference type="NCBI Taxonomy" id="412755"/>
    <lineage>
        <taxon>unclassified sequences</taxon>
        <taxon>metagenomes</taxon>
        <taxon>ecological metagenomes</taxon>
    </lineage>
</organism>
<accession>A0A0F9TGW6</accession>
<dbReference type="AlphaFoldDB" id="A0A0F9TGW6"/>
<protein>
    <submittedName>
        <fullName evidence="1">Uncharacterized protein</fullName>
    </submittedName>
</protein>
<evidence type="ECO:0000313" key="1">
    <source>
        <dbReference type="EMBL" id="KKN40693.1"/>
    </source>
</evidence>
<proteinExistence type="predicted"/>
<reference evidence="1" key="1">
    <citation type="journal article" date="2015" name="Nature">
        <title>Complex archaea that bridge the gap between prokaryotes and eukaryotes.</title>
        <authorList>
            <person name="Spang A."/>
            <person name="Saw J.H."/>
            <person name="Jorgensen S.L."/>
            <person name="Zaremba-Niedzwiedzka K."/>
            <person name="Martijn J."/>
            <person name="Lind A.E."/>
            <person name="van Eijk R."/>
            <person name="Schleper C."/>
            <person name="Guy L."/>
            <person name="Ettema T.J."/>
        </authorList>
    </citation>
    <scope>NUCLEOTIDE SEQUENCE</scope>
</reference>
<dbReference type="EMBL" id="LAZR01001689">
    <property type="protein sequence ID" value="KKN40693.1"/>
    <property type="molecule type" value="Genomic_DNA"/>
</dbReference>
<gene>
    <name evidence="1" type="ORF">LCGC14_0730770</name>
</gene>
<sequence>MDRYEVILGEEEDEVVFTTENLWSAKNWVRKQVLHGFDPSEYTIMEPEGGRYWLTEVPEGAAREDYVWLEEEL</sequence>
<name>A0A0F9TGW6_9ZZZZ</name>